<keyword evidence="3" id="KW-1185">Reference proteome</keyword>
<feature type="transmembrane region" description="Helical" evidence="1">
    <location>
        <begin position="30"/>
        <end position="52"/>
    </location>
</feature>
<reference evidence="2 3" key="1">
    <citation type="submission" date="2024-02" db="EMBL/GenBank/DDBJ databases">
        <authorList>
            <person name="Vignale AGUSTIN F."/>
            <person name="Sosa J E."/>
            <person name="Modenutti C."/>
        </authorList>
    </citation>
    <scope>NUCLEOTIDE SEQUENCE [LARGE SCALE GENOMIC DNA]</scope>
</reference>
<dbReference type="EMBL" id="CAUOFW020001870">
    <property type="protein sequence ID" value="CAK9149413.1"/>
    <property type="molecule type" value="Genomic_DNA"/>
</dbReference>
<feature type="transmembrane region" description="Helical" evidence="1">
    <location>
        <begin position="58"/>
        <end position="81"/>
    </location>
</feature>
<dbReference type="AlphaFoldDB" id="A0ABC8S314"/>
<feature type="transmembrane region" description="Helical" evidence="1">
    <location>
        <begin position="183"/>
        <end position="202"/>
    </location>
</feature>
<evidence type="ECO:0000256" key="1">
    <source>
        <dbReference type="SAM" id="Phobius"/>
    </source>
</evidence>
<keyword evidence="1" id="KW-0812">Transmembrane</keyword>
<gene>
    <name evidence="2" type="ORF">ILEXP_LOCUS17453</name>
</gene>
<name>A0ABC8S314_9AQUA</name>
<comment type="caution">
    <text evidence="2">The sequence shown here is derived from an EMBL/GenBank/DDBJ whole genome shotgun (WGS) entry which is preliminary data.</text>
</comment>
<dbReference type="Proteomes" id="UP001642360">
    <property type="component" value="Unassembled WGS sequence"/>
</dbReference>
<organism evidence="2 3">
    <name type="scientific">Ilex paraguariensis</name>
    <name type="common">yerba mate</name>
    <dbReference type="NCBI Taxonomy" id="185542"/>
    <lineage>
        <taxon>Eukaryota</taxon>
        <taxon>Viridiplantae</taxon>
        <taxon>Streptophyta</taxon>
        <taxon>Embryophyta</taxon>
        <taxon>Tracheophyta</taxon>
        <taxon>Spermatophyta</taxon>
        <taxon>Magnoliopsida</taxon>
        <taxon>eudicotyledons</taxon>
        <taxon>Gunneridae</taxon>
        <taxon>Pentapetalae</taxon>
        <taxon>asterids</taxon>
        <taxon>campanulids</taxon>
        <taxon>Aquifoliales</taxon>
        <taxon>Aquifoliaceae</taxon>
        <taxon>Ilex</taxon>
    </lineage>
</organism>
<accession>A0ABC8S314</accession>
<keyword evidence="1" id="KW-0472">Membrane</keyword>
<evidence type="ECO:0000313" key="3">
    <source>
        <dbReference type="Proteomes" id="UP001642360"/>
    </source>
</evidence>
<evidence type="ECO:0000313" key="2">
    <source>
        <dbReference type="EMBL" id="CAK9149413.1"/>
    </source>
</evidence>
<feature type="transmembrane region" description="Helical" evidence="1">
    <location>
        <begin position="142"/>
        <end position="163"/>
    </location>
</feature>
<keyword evidence="1" id="KW-1133">Transmembrane helix</keyword>
<proteinExistence type="predicted"/>
<sequence>MDDDWDFDILINCTTIPAVAQIHLRKWKRVAVLIVAAFCGGASVGRLINLMVMTDTSIIVSTLVATAVVYGCFSVAVMLTLRRDYIYMGSLIFSNILIRNWLHYASIVFGGYTAFWEIKAHQDWARQAGGGPGYFPADSSDLSVPTLNFLAIMYIVGLAAYSQVMIDQAEFGNANYVDNVFDITVYFAGLLILIVLTLMKQASAFERERRRN</sequence>
<protein>
    <submittedName>
        <fullName evidence="2">Uncharacterized protein</fullName>
    </submittedName>
</protein>